<accession>A0A4S4B2V5</accession>
<organism evidence="7 8">
    <name type="scientific">Pseudothauera nasutitermitis</name>
    <dbReference type="NCBI Taxonomy" id="2565930"/>
    <lineage>
        <taxon>Bacteria</taxon>
        <taxon>Pseudomonadati</taxon>
        <taxon>Pseudomonadota</taxon>
        <taxon>Betaproteobacteria</taxon>
        <taxon>Rhodocyclales</taxon>
        <taxon>Zoogloeaceae</taxon>
        <taxon>Pseudothauera</taxon>
    </lineage>
</organism>
<evidence type="ECO:0000256" key="3">
    <source>
        <dbReference type="ARBA" id="ARBA00023082"/>
    </source>
</evidence>
<dbReference type="OrthoDB" id="8536462at2"/>
<dbReference type="NCBIfam" id="TIGR02937">
    <property type="entry name" value="sigma70-ECF"/>
    <property type="match status" value="1"/>
</dbReference>
<dbReference type="PANTHER" id="PTHR43133:SF63">
    <property type="entry name" value="RNA POLYMERASE SIGMA FACTOR FECI-RELATED"/>
    <property type="match status" value="1"/>
</dbReference>
<comment type="caution">
    <text evidence="7">The sequence shown here is derived from an EMBL/GenBank/DDBJ whole genome shotgun (WGS) entry which is preliminary data.</text>
</comment>
<dbReference type="InterPro" id="IPR036388">
    <property type="entry name" value="WH-like_DNA-bd_sf"/>
</dbReference>
<dbReference type="EMBL" id="SSOC01000001">
    <property type="protein sequence ID" value="THF66952.1"/>
    <property type="molecule type" value="Genomic_DNA"/>
</dbReference>
<keyword evidence="4" id="KW-0804">Transcription</keyword>
<dbReference type="Proteomes" id="UP000308430">
    <property type="component" value="Unassembled WGS sequence"/>
</dbReference>
<keyword evidence="3" id="KW-0731">Sigma factor</keyword>
<evidence type="ECO:0000256" key="2">
    <source>
        <dbReference type="ARBA" id="ARBA00023015"/>
    </source>
</evidence>
<evidence type="ECO:0000259" key="5">
    <source>
        <dbReference type="Pfam" id="PF04542"/>
    </source>
</evidence>
<dbReference type="GO" id="GO:0003677">
    <property type="term" value="F:DNA binding"/>
    <property type="evidence" value="ECO:0007669"/>
    <property type="project" value="InterPro"/>
</dbReference>
<dbReference type="RefSeq" id="WP_136346361.1">
    <property type="nucleotide sequence ID" value="NZ_SSOC01000001.1"/>
</dbReference>
<dbReference type="PANTHER" id="PTHR43133">
    <property type="entry name" value="RNA POLYMERASE ECF-TYPE SIGMA FACTO"/>
    <property type="match status" value="1"/>
</dbReference>
<evidence type="ECO:0000313" key="8">
    <source>
        <dbReference type="Proteomes" id="UP000308430"/>
    </source>
</evidence>
<dbReference type="InterPro" id="IPR014284">
    <property type="entry name" value="RNA_pol_sigma-70_dom"/>
</dbReference>
<dbReference type="Pfam" id="PF08281">
    <property type="entry name" value="Sigma70_r4_2"/>
    <property type="match status" value="1"/>
</dbReference>
<keyword evidence="8" id="KW-1185">Reference proteome</keyword>
<feature type="domain" description="RNA polymerase sigma-70 region 2" evidence="5">
    <location>
        <begin position="15"/>
        <end position="80"/>
    </location>
</feature>
<sequence>MGNETHRHASLLHHLYAGHQSWLLDRLRRRLGNAADAEDLAAETFAHVVAHPDPSTIVEPKAFLTTIAKRLVFHFWRRRDLEQAYLDSIAGLPEPALPSEEERALLMEALLRIDQALAGMPPVAKQAFLYSQLDELTYREIAERLSISAMSVRRYVTQGIARCVAATL</sequence>
<evidence type="ECO:0000256" key="1">
    <source>
        <dbReference type="ARBA" id="ARBA00010641"/>
    </source>
</evidence>
<evidence type="ECO:0000313" key="7">
    <source>
        <dbReference type="EMBL" id="THF66952.1"/>
    </source>
</evidence>
<dbReference type="SUPFAM" id="SSF88946">
    <property type="entry name" value="Sigma2 domain of RNA polymerase sigma factors"/>
    <property type="match status" value="1"/>
</dbReference>
<dbReference type="Pfam" id="PF04542">
    <property type="entry name" value="Sigma70_r2"/>
    <property type="match status" value="1"/>
</dbReference>
<dbReference type="Gene3D" id="1.10.10.10">
    <property type="entry name" value="Winged helix-like DNA-binding domain superfamily/Winged helix DNA-binding domain"/>
    <property type="match status" value="1"/>
</dbReference>
<protein>
    <submittedName>
        <fullName evidence="7">Sigma-70 family RNA polymerase sigma factor</fullName>
    </submittedName>
</protein>
<dbReference type="InterPro" id="IPR013249">
    <property type="entry name" value="RNA_pol_sigma70_r4_t2"/>
</dbReference>
<evidence type="ECO:0000256" key="4">
    <source>
        <dbReference type="ARBA" id="ARBA00023163"/>
    </source>
</evidence>
<dbReference type="GO" id="GO:0006352">
    <property type="term" value="P:DNA-templated transcription initiation"/>
    <property type="evidence" value="ECO:0007669"/>
    <property type="project" value="InterPro"/>
</dbReference>
<comment type="similarity">
    <text evidence="1">Belongs to the sigma-70 factor family. ECF subfamily.</text>
</comment>
<dbReference type="SUPFAM" id="SSF88659">
    <property type="entry name" value="Sigma3 and sigma4 domains of RNA polymerase sigma factors"/>
    <property type="match status" value="1"/>
</dbReference>
<dbReference type="InterPro" id="IPR013324">
    <property type="entry name" value="RNA_pol_sigma_r3/r4-like"/>
</dbReference>
<dbReference type="InterPro" id="IPR039425">
    <property type="entry name" value="RNA_pol_sigma-70-like"/>
</dbReference>
<name>A0A4S4B2V5_9RHOO</name>
<gene>
    <name evidence="7" type="ORF">E6C76_00730</name>
</gene>
<proteinExistence type="inferred from homology"/>
<reference evidence="7 8" key="1">
    <citation type="submission" date="2019-04" db="EMBL/GenBank/DDBJ databases">
        <title>Azoarcus nasutitermitis sp. nov. isolated from termite nest.</title>
        <authorList>
            <person name="Lin S.-Y."/>
            <person name="Hameed A."/>
            <person name="Hsu Y.-H."/>
            <person name="Young C.-C."/>
        </authorList>
    </citation>
    <scope>NUCLEOTIDE SEQUENCE [LARGE SCALE GENOMIC DNA]</scope>
    <source>
        <strain evidence="7 8">CC-YHH838</strain>
    </source>
</reference>
<feature type="domain" description="RNA polymerase sigma factor 70 region 4 type 2" evidence="6">
    <location>
        <begin position="111"/>
        <end position="163"/>
    </location>
</feature>
<keyword evidence="2" id="KW-0805">Transcription regulation</keyword>
<evidence type="ECO:0000259" key="6">
    <source>
        <dbReference type="Pfam" id="PF08281"/>
    </source>
</evidence>
<dbReference type="NCBIfam" id="NF008889">
    <property type="entry name" value="PRK11924.1-1"/>
    <property type="match status" value="1"/>
</dbReference>
<dbReference type="Gene3D" id="1.10.1740.10">
    <property type="match status" value="1"/>
</dbReference>
<dbReference type="AlphaFoldDB" id="A0A4S4B2V5"/>
<dbReference type="InterPro" id="IPR013325">
    <property type="entry name" value="RNA_pol_sigma_r2"/>
</dbReference>
<dbReference type="GO" id="GO:0016987">
    <property type="term" value="F:sigma factor activity"/>
    <property type="evidence" value="ECO:0007669"/>
    <property type="project" value="UniProtKB-KW"/>
</dbReference>
<dbReference type="InterPro" id="IPR007627">
    <property type="entry name" value="RNA_pol_sigma70_r2"/>
</dbReference>